<dbReference type="InParanoid" id="A0A0C2W643"/>
<reference evidence="1 2" key="1">
    <citation type="submission" date="2014-04" db="EMBL/GenBank/DDBJ databases">
        <title>Evolutionary Origins and Diversification of the Mycorrhizal Mutualists.</title>
        <authorList>
            <consortium name="DOE Joint Genome Institute"/>
            <consortium name="Mycorrhizal Genomics Consortium"/>
            <person name="Kohler A."/>
            <person name="Kuo A."/>
            <person name="Nagy L.G."/>
            <person name="Floudas D."/>
            <person name="Copeland A."/>
            <person name="Barry K.W."/>
            <person name="Cichocki N."/>
            <person name="Veneault-Fourrey C."/>
            <person name="LaButti K."/>
            <person name="Lindquist E.A."/>
            <person name="Lipzen A."/>
            <person name="Lundell T."/>
            <person name="Morin E."/>
            <person name="Murat C."/>
            <person name="Riley R."/>
            <person name="Ohm R."/>
            <person name="Sun H."/>
            <person name="Tunlid A."/>
            <person name="Henrissat B."/>
            <person name="Grigoriev I.V."/>
            <person name="Hibbett D.S."/>
            <person name="Martin F."/>
        </authorList>
    </citation>
    <scope>NUCLEOTIDE SEQUENCE [LARGE SCALE GENOMIC DNA]</scope>
    <source>
        <strain evidence="1 2">Koide BX008</strain>
    </source>
</reference>
<evidence type="ECO:0000313" key="2">
    <source>
        <dbReference type="Proteomes" id="UP000054549"/>
    </source>
</evidence>
<evidence type="ECO:0008006" key="3">
    <source>
        <dbReference type="Google" id="ProtNLM"/>
    </source>
</evidence>
<dbReference type="STRING" id="946122.A0A0C2W643"/>
<dbReference type="AlphaFoldDB" id="A0A0C2W643"/>
<sequence>MCWWEYLSRFDYSIEYIEGQSNKVANSLSRYYLSDAPEETHERHDVSEYVNANARLDPDQDDLPIKHATELMGMRAELRPRKGKAREFLDKTESRDAEAMELLENKEAPKQTEDAVKRPDIKGILLVFAELYDEDQFFSQIWKNPDRHGRFEKKRDLLWTKNRVLQSVVCVPKGLHNGLSVRGIIIDASHETIGHMGY</sequence>
<evidence type="ECO:0000313" key="1">
    <source>
        <dbReference type="EMBL" id="KIL56597.1"/>
    </source>
</evidence>
<protein>
    <recommendedName>
        <fullName evidence="3">Reverse transcriptase RNase H-like domain-containing protein</fullName>
    </recommendedName>
</protein>
<name>A0A0C2W643_AMAMK</name>
<gene>
    <name evidence="1" type="ORF">M378DRAFT_16971</name>
</gene>
<accession>A0A0C2W643</accession>
<organism evidence="1 2">
    <name type="scientific">Amanita muscaria (strain Koide BX008)</name>
    <dbReference type="NCBI Taxonomy" id="946122"/>
    <lineage>
        <taxon>Eukaryota</taxon>
        <taxon>Fungi</taxon>
        <taxon>Dikarya</taxon>
        <taxon>Basidiomycota</taxon>
        <taxon>Agaricomycotina</taxon>
        <taxon>Agaricomycetes</taxon>
        <taxon>Agaricomycetidae</taxon>
        <taxon>Agaricales</taxon>
        <taxon>Pluteineae</taxon>
        <taxon>Amanitaceae</taxon>
        <taxon>Amanita</taxon>
    </lineage>
</organism>
<dbReference type="Proteomes" id="UP000054549">
    <property type="component" value="Unassembled WGS sequence"/>
</dbReference>
<proteinExistence type="predicted"/>
<keyword evidence="2" id="KW-1185">Reference proteome</keyword>
<dbReference type="OrthoDB" id="3042917at2759"/>
<dbReference type="HOGENOM" id="CLU_1377780_0_0_1"/>
<dbReference type="EMBL" id="KN818413">
    <property type="protein sequence ID" value="KIL56597.1"/>
    <property type="molecule type" value="Genomic_DNA"/>
</dbReference>